<dbReference type="RefSeq" id="XP_046016759.1">
    <property type="nucleotide sequence ID" value="XM_046152771.1"/>
</dbReference>
<dbReference type="InterPro" id="IPR048401">
    <property type="entry name" value="SLS1_C"/>
</dbReference>
<dbReference type="Pfam" id="PF20778">
    <property type="entry name" value="SLS1_C"/>
    <property type="match status" value="1"/>
</dbReference>
<feature type="region of interest" description="Disordered" evidence="1">
    <location>
        <begin position="32"/>
        <end position="83"/>
    </location>
</feature>
<evidence type="ECO:0000256" key="1">
    <source>
        <dbReference type="SAM" id="MobiDB-lite"/>
    </source>
</evidence>
<comment type="caution">
    <text evidence="6">The sequence shown here is derived from an EMBL/GenBank/DDBJ whole genome shotgun (WGS) entry which is preliminary data.</text>
</comment>
<feature type="compositionally biased region" description="Acidic residues" evidence="1">
    <location>
        <begin position="835"/>
        <end position="848"/>
    </location>
</feature>
<feature type="compositionally biased region" description="Low complexity" evidence="1">
    <location>
        <begin position="853"/>
        <end position="866"/>
    </location>
</feature>
<accession>A0A9P8YE35</accession>
<feature type="domain" description="SLS1 second KH" evidence="4">
    <location>
        <begin position="340"/>
        <end position="405"/>
    </location>
</feature>
<feature type="compositionally biased region" description="Polar residues" evidence="1">
    <location>
        <begin position="814"/>
        <end position="834"/>
    </location>
</feature>
<protein>
    <submittedName>
        <fullName evidence="6">Mitochondrial inner-membrane-bound regulator-domain-containing protein</fullName>
    </submittedName>
</protein>
<reference evidence="6" key="1">
    <citation type="journal article" date="2021" name="Nat. Commun.">
        <title>Genetic determinants of endophytism in the Arabidopsis root mycobiome.</title>
        <authorList>
            <person name="Mesny F."/>
            <person name="Miyauchi S."/>
            <person name="Thiergart T."/>
            <person name="Pickel B."/>
            <person name="Atanasova L."/>
            <person name="Karlsson M."/>
            <person name="Huettel B."/>
            <person name="Barry K.W."/>
            <person name="Haridas S."/>
            <person name="Chen C."/>
            <person name="Bauer D."/>
            <person name="Andreopoulos W."/>
            <person name="Pangilinan J."/>
            <person name="LaButti K."/>
            <person name="Riley R."/>
            <person name="Lipzen A."/>
            <person name="Clum A."/>
            <person name="Drula E."/>
            <person name="Henrissat B."/>
            <person name="Kohler A."/>
            <person name="Grigoriev I.V."/>
            <person name="Martin F.M."/>
            <person name="Hacquard S."/>
        </authorList>
    </citation>
    <scope>NUCLEOTIDE SEQUENCE</scope>
    <source>
        <strain evidence="6">MPI-CAGE-CH-0230</strain>
    </source>
</reference>
<dbReference type="EMBL" id="JAGTJQ010000002">
    <property type="protein sequence ID" value="KAH7037638.1"/>
    <property type="molecule type" value="Genomic_DNA"/>
</dbReference>
<dbReference type="Pfam" id="PF20776">
    <property type="entry name" value="SLS1_N"/>
    <property type="match status" value="1"/>
</dbReference>
<feature type="compositionally biased region" description="Polar residues" evidence="1">
    <location>
        <begin position="36"/>
        <end position="59"/>
    </location>
</feature>
<dbReference type="GeneID" id="70182317"/>
<feature type="region of interest" description="Disordered" evidence="1">
    <location>
        <begin position="634"/>
        <end position="657"/>
    </location>
</feature>
<evidence type="ECO:0000313" key="7">
    <source>
        <dbReference type="Proteomes" id="UP000756346"/>
    </source>
</evidence>
<dbReference type="Pfam" id="PF20777">
    <property type="entry name" value="KH_SLS1_2"/>
    <property type="match status" value="1"/>
</dbReference>
<dbReference type="AlphaFoldDB" id="A0A9P8YE35"/>
<dbReference type="Proteomes" id="UP000756346">
    <property type="component" value="Unassembled WGS sequence"/>
</dbReference>
<dbReference type="GO" id="GO:0005743">
    <property type="term" value="C:mitochondrial inner membrane"/>
    <property type="evidence" value="ECO:0007669"/>
    <property type="project" value="InterPro"/>
</dbReference>
<evidence type="ECO:0000313" key="6">
    <source>
        <dbReference type="EMBL" id="KAH7037638.1"/>
    </source>
</evidence>
<dbReference type="Pfam" id="PF14611">
    <property type="entry name" value="KH_SLS1_1"/>
    <property type="match status" value="1"/>
</dbReference>
<feature type="compositionally biased region" description="Basic residues" evidence="1">
    <location>
        <begin position="64"/>
        <end position="79"/>
    </location>
</feature>
<feature type="domain" description="SLS1 N-terminal" evidence="3">
    <location>
        <begin position="139"/>
        <end position="259"/>
    </location>
</feature>
<sequence length="899" mass="100524">MLRRLAQPRAEICLRCSFRLFQHNLRPLSHFPARQFTPNENAASEGPSSTDGAPSQDNADPTRHPRTFYKPKQRRRRAGNRVLTEDSATLGTEMLGKPARAIVLRDGGLYVRTDKTEEFEAEPSPELPNLEALLESQQSDPTTEDVRANIESLKPVHERQLSERDFRKLQQTLIDGFTTPQLQGYLQWRADKPLHKTSSERMAMRLPWVKSMTPWTPLSQGSETVLPGDAPIPGYMPATASPKERVAIRILHECWGLTINELAMVLGEVRVRVRSAEFVLLMRGTQRFMNELGKQWLEPGERIESIRSSCTLRFVVKKPKADIIIAELDKTLNCIESKAIPLSLFTPTPLDEGVIEELGRITNTHIRNSQTGRRIHITWLEVRKKGQKAALEDLRHVVFRLLLTALRPAHANAFLFSDLPPESRGGLVADRINSSKWGWRDRMSTWERFVVPVQSSEAAEARVELPSFTVEKLAHAPKDIRLHNSSAFGDSQNPGKDGYPVQPVSWGKTVQTTTVVHYGHVLHARSAAAELNQLPSATVAELSDAGLPRIFSPVSPHPTRLAELEAQSQEDDEPKTGMYPAHSTILIRFQPSPRVASAAADEYALEGDKKAQLLLDEHGNPLKGKKKIKNALREIKSEKKKEKKRAGPVSKDSWPMAEAPPAPILELRLTIEDTKVLGIQSLRAIKHKTVSDVMLPGSLIDMRVTQTQYVELEGQKDDIAAWQPLADFLGNARIELDRGKVDMASRQRFPIPRHLFSTEELAGDPNELVSTQYEFVGLELHRAVSMPYEGFKMTYTSIEAGQGGGRRAEFSVEEATTASPSTDTPMAEASQSEEYASDETVLETELDVDPAKESATAEQASTTTEPPSRPTRKNFLETCYALARDESMWAGYPSDSKEW</sequence>
<organism evidence="6 7">
    <name type="scientific">Microdochium trichocladiopsis</name>
    <dbReference type="NCBI Taxonomy" id="1682393"/>
    <lineage>
        <taxon>Eukaryota</taxon>
        <taxon>Fungi</taxon>
        <taxon>Dikarya</taxon>
        <taxon>Ascomycota</taxon>
        <taxon>Pezizomycotina</taxon>
        <taxon>Sordariomycetes</taxon>
        <taxon>Xylariomycetidae</taxon>
        <taxon>Xylariales</taxon>
        <taxon>Microdochiaceae</taxon>
        <taxon>Microdochium</taxon>
    </lineage>
</organism>
<name>A0A9P8YE35_9PEZI</name>
<evidence type="ECO:0000259" key="3">
    <source>
        <dbReference type="Pfam" id="PF20776"/>
    </source>
</evidence>
<evidence type="ECO:0000259" key="5">
    <source>
        <dbReference type="Pfam" id="PF20778"/>
    </source>
</evidence>
<keyword evidence="7" id="KW-1185">Reference proteome</keyword>
<dbReference type="InterPro" id="IPR048748">
    <property type="entry name" value="SLS1_KH2"/>
</dbReference>
<feature type="domain" description="SLS1 C-terminal" evidence="5">
    <location>
        <begin position="436"/>
        <end position="880"/>
    </location>
</feature>
<dbReference type="InterPro" id="IPR032741">
    <property type="entry name" value="Sls1_KH-1"/>
</dbReference>
<evidence type="ECO:0000259" key="4">
    <source>
        <dbReference type="Pfam" id="PF20777"/>
    </source>
</evidence>
<proteinExistence type="predicted"/>
<evidence type="ECO:0000259" key="2">
    <source>
        <dbReference type="Pfam" id="PF14611"/>
    </source>
</evidence>
<dbReference type="InterPro" id="IPR048400">
    <property type="entry name" value="SLS1_N"/>
</dbReference>
<feature type="domain" description="SLS1 first KH" evidence="2">
    <location>
        <begin position="266"/>
        <end position="333"/>
    </location>
</feature>
<dbReference type="OrthoDB" id="5392646at2759"/>
<gene>
    <name evidence="6" type="ORF">B0I36DRAFT_314490</name>
</gene>
<feature type="region of interest" description="Disordered" evidence="1">
    <location>
        <begin position="804"/>
        <end position="874"/>
    </location>
</feature>